<feature type="domain" description="Peptidase S26" evidence="8">
    <location>
        <begin position="111"/>
        <end position="152"/>
    </location>
</feature>
<evidence type="ECO:0000256" key="4">
    <source>
        <dbReference type="ARBA" id="ARBA00023128"/>
    </source>
</evidence>
<dbReference type="OrthoDB" id="308440at2759"/>
<name>A0A0L0RY99_ALLM3</name>
<evidence type="ECO:0000313" key="10">
    <source>
        <dbReference type="Proteomes" id="UP000054350"/>
    </source>
</evidence>
<dbReference type="GO" id="GO:0006627">
    <property type="term" value="P:protein processing involved in protein targeting to mitochondrion"/>
    <property type="evidence" value="ECO:0007669"/>
    <property type="project" value="TreeGrafter"/>
</dbReference>
<dbReference type="CDD" id="cd06530">
    <property type="entry name" value="S26_SPase_I"/>
    <property type="match status" value="1"/>
</dbReference>
<dbReference type="PANTHER" id="PTHR12383:SF16">
    <property type="entry name" value="MITOCHONDRIAL INNER MEMBRANE PROTEASE SUBUNIT 1"/>
    <property type="match status" value="1"/>
</dbReference>
<dbReference type="InterPro" id="IPR019533">
    <property type="entry name" value="Peptidase_S26"/>
</dbReference>
<evidence type="ECO:0000313" key="9">
    <source>
        <dbReference type="EMBL" id="KNE55016.1"/>
    </source>
</evidence>
<dbReference type="InterPro" id="IPR036286">
    <property type="entry name" value="LexA/Signal_pep-like_sf"/>
</dbReference>
<feature type="domain" description="Peptidase S26" evidence="8">
    <location>
        <begin position="16"/>
        <end position="101"/>
    </location>
</feature>
<keyword evidence="5" id="KW-0472">Membrane</keyword>
<evidence type="ECO:0000259" key="8">
    <source>
        <dbReference type="Pfam" id="PF10502"/>
    </source>
</evidence>
<evidence type="ECO:0000256" key="6">
    <source>
        <dbReference type="ARBA" id="ARBA00038445"/>
    </source>
</evidence>
<dbReference type="OMA" id="YFGPFWN"/>
<dbReference type="PANTHER" id="PTHR12383">
    <property type="entry name" value="PROTEASE FAMILY S26 MITOCHONDRIAL INNER MEMBRANE PROTEASE-RELATED"/>
    <property type="match status" value="1"/>
</dbReference>
<dbReference type="SUPFAM" id="SSF51306">
    <property type="entry name" value="LexA/Signal peptidase"/>
    <property type="match status" value="1"/>
</dbReference>
<keyword evidence="2" id="KW-0999">Mitochondrion inner membrane</keyword>
<reference evidence="10" key="2">
    <citation type="submission" date="2009-11" db="EMBL/GenBank/DDBJ databases">
        <title>The Genome Sequence of Allomyces macrogynus strain ATCC 38327.</title>
        <authorList>
            <consortium name="The Broad Institute Genome Sequencing Platform"/>
            <person name="Russ C."/>
            <person name="Cuomo C."/>
            <person name="Shea T."/>
            <person name="Young S.K."/>
            <person name="Zeng Q."/>
            <person name="Koehrsen M."/>
            <person name="Haas B."/>
            <person name="Borodovsky M."/>
            <person name="Guigo R."/>
            <person name="Alvarado L."/>
            <person name="Berlin A."/>
            <person name="Borenstein D."/>
            <person name="Chen Z."/>
            <person name="Engels R."/>
            <person name="Freedman E."/>
            <person name="Gellesch M."/>
            <person name="Goldberg J."/>
            <person name="Griggs A."/>
            <person name="Gujja S."/>
            <person name="Heiman D."/>
            <person name="Hepburn T."/>
            <person name="Howarth C."/>
            <person name="Jen D."/>
            <person name="Larson L."/>
            <person name="Lewis B."/>
            <person name="Mehta T."/>
            <person name="Park D."/>
            <person name="Pearson M."/>
            <person name="Roberts A."/>
            <person name="Saif S."/>
            <person name="Shenoy N."/>
            <person name="Sisk P."/>
            <person name="Stolte C."/>
            <person name="Sykes S."/>
            <person name="Walk T."/>
            <person name="White J."/>
            <person name="Yandava C."/>
            <person name="Burger G."/>
            <person name="Gray M.W."/>
            <person name="Holland P.W.H."/>
            <person name="King N."/>
            <person name="Lang F.B.F."/>
            <person name="Roger A.J."/>
            <person name="Ruiz-Trillo I."/>
            <person name="Lander E."/>
            <person name="Nusbaum C."/>
        </authorList>
    </citation>
    <scope>NUCLEOTIDE SEQUENCE [LARGE SCALE GENOMIC DNA]</scope>
    <source>
        <strain evidence="10">ATCC 38327</strain>
    </source>
</reference>
<keyword evidence="10" id="KW-1185">Reference proteome</keyword>
<comment type="subcellular location">
    <subcellularLocation>
        <location evidence="1">Mitochondrion inner membrane</location>
    </subcellularLocation>
</comment>
<evidence type="ECO:0000256" key="2">
    <source>
        <dbReference type="ARBA" id="ARBA00022792"/>
    </source>
</evidence>
<gene>
    <name evidence="9" type="ORF">AMAG_00953</name>
</gene>
<dbReference type="EMBL" id="GG745328">
    <property type="protein sequence ID" value="KNE55016.1"/>
    <property type="molecule type" value="Genomic_DNA"/>
</dbReference>
<dbReference type="Proteomes" id="UP000054350">
    <property type="component" value="Unassembled WGS sequence"/>
</dbReference>
<dbReference type="AlphaFoldDB" id="A0A0L0RY99"/>
<dbReference type="InterPro" id="IPR019757">
    <property type="entry name" value="Pept_S26A_signal_pept_1_Lys-AS"/>
</dbReference>
<feature type="active site" evidence="7">
    <location>
        <position position="88"/>
    </location>
</feature>
<dbReference type="GO" id="GO:0006465">
    <property type="term" value="P:signal peptide processing"/>
    <property type="evidence" value="ECO:0007669"/>
    <property type="project" value="InterPro"/>
</dbReference>
<dbReference type="STRING" id="578462.A0A0L0RY99"/>
<dbReference type="GO" id="GO:0004252">
    <property type="term" value="F:serine-type endopeptidase activity"/>
    <property type="evidence" value="ECO:0007669"/>
    <property type="project" value="InterPro"/>
</dbReference>
<organism evidence="9 10">
    <name type="scientific">Allomyces macrogynus (strain ATCC 38327)</name>
    <name type="common">Allomyces javanicus var. macrogynus</name>
    <dbReference type="NCBI Taxonomy" id="578462"/>
    <lineage>
        <taxon>Eukaryota</taxon>
        <taxon>Fungi</taxon>
        <taxon>Fungi incertae sedis</taxon>
        <taxon>Blastocladiomycota</taxon>
        <taxon>Blastocladiomycetes</taxon>
        <taxon>Blastocladiales</taxon>
        <taxon>Blastocladiaceae</taxon>
        <taxon>Allomyces</taxon>
    </lineage>
</organism>
<comment type="similarity">
    <text evidence="6">Belongs to the peptidase S26 family. IMP1 subfamily.</text>
</comment>
<evidence type="ECO:0000256" key="5">
    <source>
        <dbReference type="ARBA" id="ARBA00023136"/>
    </source>
</evidence>
<accession>A0A0L0RY99</accession>
<dbReference type="eggNOG" id="KOG0171">
    <property type="taxonomic scope" value="Eukaryota"/>
</dbReference>
<dbReference type="Gene3D" id="2.10.109.10">
    <property type="entry name" value="Umud Fragment, subunit A"/>
    <property type="match status" value="1"/>
</dbReference>
<dbReference type="GO" id="GO:0042720">
    <property type="term" value="C:mitochondrial inner membrane peptidase complex"/>
    <property type="evidence" value="ECO:0007669"/>
    <property type="project" value="TreeGrafter"/>
</dbReference>
<evidence type="ECO:0000256" key="3">
    <source>
        <dbReference type="ARBA" id="ARBA00022801"/>
    </source>
</evidence>
<dbReference type="PRINTS" id="PR00727">
    <property type="entry name" value="LEADERPTASE"/>
</dbReference>
<sequence>MTFAARFPRAHQIAHHALFFVKLGAFIHVFNSYVAEVTMCMGPSMLPTFNMLGDFVLIDKISPRLGRIELGDVVVATSLSNPDRVVCKRITGMPGDVICVDPSHDAASREYLKVPRGHVWLSGDNFSNSTDSRNYGPVPFALVKGKVLARIWPDPKGIRNGFEQAKLERAAAIHAGSATTALDSSE</sequence>
<dbReference type="PROSITE" id="PS00760">
    <property type="entry name" value="SPASE_I_2"/>
    <property type="match status" value="1"/>
</dbReference>
<dbReference type="VEuPathDB" id="FungiDB:AMAG_00953"/>
<protein>
    <recommendedName>
        <fullName evidence="8">Peptidase S26 domain-containing protein</fullName>
    </recommendedName>
</protein>
<reference evidence="9 10" key="1">
    <citation type="submission" date="2009-11" db="EMBL/GenBank/DDBJ databases">
        <title>Annotation of Allomyces macrogynus ATCC 38327.</title>
        <authorList>
            <consortium name="The Broad Institute Genome Sequencing Platform"/>
            <person name="Russ C."/>
            <person name="Cuomo C."/>
            <person name="Burger G."/>
            <person name="Gray M.W."/>
            <person name="Holland P.W.H."/>
            <person name="King N."/>
            <person name="Lang F.B.F."/>
            <person name="Roger A.J."/>
            <person name="Ruiz-Trillo I."/>
            <person name="Young S.K."/>
            <person name="Zeng Q."/>
            <person name="Gargeya S."/>
            <person name="Fitzgerald M."/>
            <person name="Haas B."/>
            <person name="Abouelleil A."/>
            <person name="Alvarado L."/>
            <person name="Arachchi H.M."/>
            <person name="Berlin A."/>
            <person name="Chapman S.B."/>
            <person name="Gearin G."/>
            <person name="Goldberg J."/>
            <person name="Griggs A."/>
            <person name="Gujja S."/>
            <person name="Hansen M."/>
            <person name="Heiman D."/>
            <person name="Howarth C."/>
            <person name="Larimer J."/>
            <person name="Lui A."/>
            <person name="MacDonald P.J.P."/>
            <person name="McCowen C."/>
            <person name="Montmayeur A."/>
            <person name="Murphy C."/>
            <person name="Neiman D."/>
            <person name="Pearson M."/>
            <person name="Priest M."/>
            <person name="Roberts A."/>
            <person name="Saif S."/>
            <person name="Shea T."/>
            <person name="Sisk P."/>
            <person name="Stolte C."/>
            <person name="Sykes S."/>
            <person name="Wortman J."/>
            <person name="Nusbaum C."/>
            <person name="Birren B."/>
        </authorList>
    </citation>
    <scope>NUCLEOTIDE SEQUENCE [LARGE SCALE GENOMIC DNA]</scope>
    <source>
        <strain evidence="9 10">ATCC 38327</strain>
    </source>
</reference>
<keyword evidence="3" id="KW-0378">Hydrolase</keyword>
<dbReference type="Pfam" id="PF10502">
    <property type="entry name" value="Peptidase_S26"/>
    <property type="match status" value="2"/>
</dbReference>
<evidence type="ECO:0000256" key="1">
    <source>
        <dbReference type="ARBA" id="ARBA00004273"/>
    </source>
</evidence>
<proteinExistence type="inferred from homology"/>
<feature type="active site" evidence="7">
    <location>
        <position position="44"/>
    </location>
</feature>
<dbReference type="InterPro" id="IPR052064">
    <property type="entry name" value="Mito_IMP1_subunit"/>
</dbReference>
<dbReference type="InterPro" id="IPR000223">
    <property type="entry name" value="Pept_S26A_signal_pept_1"/>
</dbReference>
<evidence type="ECO:0000256" key="7">
    <source>
        <dbReference type="PIRSR" id="PIRSR600223-1"/>
    </source>
</evidence>
<keyword evidence="4" id="KW-0496">Mitochondrion</keyword>